<keyword evidence="1" id="KW-0812">Transmembrane</keyword>
<evidence type="ECO:0000313" key="2">
    <source>
        <dbReference type="Proteomes" id="UP000036681"/>
    </source>
</evidence>
<name>A0A0M3IEL1_ASCLU</name>
<keyword evidence="2" id="KW-1185">Reference proteome</keyword>
<evidence type="ECO:0000256" key="1">
    <source>
        <dbReference type="SAM" id="Phobius"/>
    </source>
</evidence>
<protein>
    <submittedName>
        <fullName evidence="3">Phlebovirus_G2 domain-containing protein</fullName>
    </submittedName>
</protein>
<evidence type="ECO:0000313" key="3">
    <source>
        <dbReference type="WBParaSite" id="ALUE_0001654701-mRNA-1"/>
    </source>
</evidence>
<keyword evidence="1" id="KW-1133">Transmembrane helix</keyword>
<keyword evidence="1" id="KW-0472">Membrane</keyword>
<accession>A0A0M3IEL1</accession>
<dbReference type="WBParaSite" id="ALUE_0001654701-mRNA-1">
    <property type="protein sequence ID" value="ALUE_0001654701-mRNA-1"/>
    <property type="gene ID" value="ALUE_0001654701"/>
</dbReference>
<dbReference type="AlphaFoldDB" id="A0A0M3IEL1"/>
<organism evidence="2 3">
    <name type="scientific">Ascaris lumbricoides</name>
    <name type="common">Giant roundworm</name>
    <dbReference type="NCBI Taxonomy" id="6252"/>
    <lineage>
        <taxon>Eukaryota</taxon>
        <taxon>Metazoa</taxon>
        <taxon>Ecdysozoa</taxon>
        <taxon>Nematoda</taxon>
        <taxon>Chromadorea</taxon>
        <taxon>Rhabditida</taxon>
        <taxon>Spirurina</taxon>
        <taxon>Ascaridomorpha</taxon>
        <taxon>Ascaridoidea</taxon>
        <taxon>Ascarididae</taxon>
        <taxon>Ascaris</taxon>
    </lineage>
</organism>
<sequence length="115" mass="13191">MKAITRYSILAIFIFVIFFVFLLHHISLSSMNLCNDAPSYVTFNHLHSMATAASINEAKVPISKCSMASCFNMSMCLSRNHFRVYVYPDNNESTVSIVYANILKVKFYEFFIPQN</sequence>
<feature type="transmembrane region" description="Helical" evidence="1">
    <location>
        <begin position="7"/>
        <end position="26"/>
    </location>
</feature>
<proteinExistence type="predicted"/>
<dbReference type="Proteomes" id="UP000036681">
    <property type="component" value="Unplaced"/>
</dbReference>
<reference evidence="3" key="1">
    <citation type="submission" date="2017-02" db="UniProtKB">
        <authorList>
            <consortium name="WormBaseParasite"/>
        </authorList>
    </citation>
    <scope>IDENTIFICATION</scope>
</reference>